<protein>
    <submittedName>
        <fullName evidence="1">Uncharacterized protein</fullName>
    </submittedName>
</protein>
<evidence type="ECO:0000313" key="2">
    <source>
        <dbReference type="Proteomes" id="UP000054560"/>
    </source>
</evidence>
<dbReference type="GeneID" id="25908270"/>
<gene>
    <name evidence="1" type="ORF">SARC_07766</name>
</gene>
<proteinExistence type="predicted"/>
<dbReference type="RefSeq" id="XP_014153761.1">
    <property type="nucleotide sequence ID" value="XM_014298286.1"/>
</dbReference>
<keyword evidence="2" id="KW-1185">Reference proteome</keyword>
<dbReference type="EMBL" id="KQ242233">
    <property type="protein sequence ID" value="KNC79859.1"/>
    <property type="molecule type" value="Genomic_DNA"/>
</dbReference>
<evidence type="ECO:0000313" key="1">
    <source>
        <dbReference type="EMBL" id="KNC79859.1"/>
    </source>
</evidence>
<dbReference type="Proteomes" id="UP000054560">
    <property type="component" value="Unassembled WGS sequence"/>
</dbReference>
<organism evidence="1 2">
    <name type="scientific">Sphaeroforma arctica JP610</name>
    <dbReference type="NCBI Taxonomy" id="667725"/>
    <lineage>
        <taxon>Eukaryota</taxon>
        <taxon>Ichthyosporea</taxon>
        <taxon>Ichthyophonida</taxon>
        <taxon>Sphaeroforma</taxon>
    </lineage>
</organism>
<accession>A0A0L0FT40</accession>
<dbReference type="AlphaFoldDB" id="A0A0L0FT40"/>
<sequence length="179" mass="19969">MLTVFAVNTRLMSRVQVDKPCVLNRPGTTFRGRGGGLGLARYSAKIFSSDNGFFMSSFIVRGKGIEECKFGLTLLEEGGNLTAESSSHWGLDNAPFKVRLVPAFKVATNKKWDTVLGTTLSRREEKPTRFVLVRLSKTRDKRVLDERYRKCEALVFGVITNLPASLRPSTHGFILITLL</sequence>
<reference evidence="1 2" key="1">
    <citation type="submission" date="2011-02" db="EMBL/GenBank/DDBJ databases">
        <title>The Genome Sequence of Sphaeroforma arctica JP610.</title>
        <authorList>
            <consortium name="The Broad Institute Genome Sequencing Platform"/>
            <person name="Russ C."/>
            <person name="Cuomo C."/>
            <person name="Young S.K."/>
            <person name="Zeng Q."/>
            <person name="Gargeya S."/>
            <person name="Alvarado L."/>
            <person name="Berlin A."/>
            <person name="Chapman S.B."/>
            <person name="Chen Z."/>
            <person name="Freedman E."/>
            <person name="Gellesch M."/>
            <person name="Goldberg J."/>
            <person name="Griggs A."/>
            <person name="Gujja S."/>
            <person name="Heilman E."/>
            <person name="Heiman D."/>
            <person name="Howarth C."/>
            <person name="Mehta T."/>
            <person name="Neiman D."/>
            <person name="Pearson M."/>
            <person name="Roberts A."/>
            <person name="Saif S."/>
            <person name="Shea T."/>
            <person name="Shenoy N."/>
            <person name="Sisk P."/>
            <person name="Stolte C."/>
            <person name="Sykes S."/>
            <person name="White J."/>
            <person name="Yandava C."/>
            <person name="Burger G."/>
            <person name="Gray M.W."/>
            <person name="Holland P.W.H."/>
            <person name="King N."/>
            <person name="Lang F.B.F."/>
            <person name="Roger A.J."/>
            <person name="Ruiz-Trillo I."/>
            <person name="Haas B."/>
            <person name="Nusbaum C."/>
            <person name="Birren B."/>
        </authorList>
    </citation>
    <scope>NUCLEOTIDE SEQUENCE [LARGE SCALE GENOMIC DNA]</scope>
    <source>
        <strain evidence="1 2">JP610</strain>
    </source>
</reference>
<name>A0A0L0FT40_9EUKA</name>